<feature type="transmembrane region" description="Helical" evidence="1">
    <location>
        <begin position="7"/>
        <end position="28"/>
    </location>
</feature>
<keyword evidence="1" id="KW-0812">Transmembrane</keyword>
<proteinExistence type="predicted"/>
<name>A0ABS9H0H2_9BACL</name>
<dbReference type="InterPro" id="IPR003425">
    <property type="entry name" value="CCB3/YggT"/>
</dbReference>
<keyword evidence="3" id="KW-1185">Reference proteome</keyword>
<accession>A0ABS9H0H2</accession>
<sequence length="103" mass="12098">MRKRPFLVYLVNLFMGIIEALILLRIVLKLFGANPYTPFVQWIYNLTMPLLSPFRNIFPSPMIQGQYELELTSIFALIVYGFLSYFLVQFILMLNSGGDNRRR</sequence>
<keyword evidence="1" id="KW-0472">Membrane</keyword>
<feature type="transmembrane region" description="Helical" evidence="1">
    <location>
        <begin position="74"/>
        <end position="94"/>
    </location>
</feature>
<dbReference type="Pfam" id="PF02325">
    <property type="entry name" value="CCB3_YggT"/>
    <property type="match status" value="1"/>
</dbReference>
<comment type="caution">
    <text evidence="2">The sequence shown here is derived from an EMBL/GenBank/DDBJ whole genome shotgun (WGS) entry which is preliminary data.</text>
</comment>
<dbReference type="RefSeq" id="WP_236335251.1">
    <property type="nucleotide sequence ID" value="NZ_JAKIJS010000001.1"/>
</dbReference>
<evidence type="ECO:0000256" key="1">
    <source>
        <dbReference type="SAM" id="Phobius"/>
    </source>
</evidence>
<reference evidence="2 3" key="1">
    <citation type="submission" date="2022-01" db="EMBL/GenBank/DDBJ databases">
        <title>Alkalihalobacillus sp. EGI L200015, a novel bacterium isolated from a salt lake sediment.</title>
        <authorList>
            <person name="Gao L."/>
            <person name="Fang B.-Z."/>
            <person name="Li W.-J."/>
        </authorList>
    </citation>
    <scope>NUCLEOTIDE SEQUENCE [LARGE SCALE GENOMIC DNA]</scope>
    <source>
        <strain evidence="2 3">KCTC 12718</strain>
    </source>
</reference>
<organism evidence="2 3">
    <name type="scientific">Pseudalkalibacillus berkeleyi</name>
    <dbReference type="NCBI Taxonomy" id="1069813"/>
    <lineage>
        <taxon>Bacteria</taxon>
        <taxon>Bacillati</taxon>
        <taxon>Bacillota</taxon>
        <taxon>Bacilli</taxon>
        <taxon>Bacillales</taxon>
        <taxon>Fictibacillaceae</taxon>
        <taxon>Pseudalkalibacillus</taxon>
    </lineage>
</organism>
<dbReference type="Proteomes" id="UP001649381">
    <property type="component" value="Unassembled WGS sequence"/>
</dbReference>
<evidence type="ECO:0000313" key="2">
    <source>
        <dbReference type="EMBL" id="MCF6138499.1"/>
    </source>
</evidence>
<dbReference type="EMBL" id="JAKIJS010000001">
    <property type="protein sequence ID" value="MCF6138499.1"/>
    <property type="molecule type" value="Genomic_DNA"/>
</dbReference>
<gene>
    <name evidence="2" type="ORF">L2716_12250</name>
</gene>
<protein>
    <submittedName>
        <fullName evidence="2">YggT family protein</fullName>
    </submittedName>
</protein>
<keyword evidence="1" id="KW-1133">Transmembrane helix</keyword>
<evidence type="ECO:0000313" key="3">
    <source>
        <dbReference type="Proteomes" id="UP001649381"/>
    </source>
</evidence>